<dbReference type="EMBL" id="MRZV01000733">
    <property type="protein sequence ID" value="PIK45133.1"/>
    <property type="molecule type" value="Genomic_DNA"/>
</dbReference>
<dbReference type="PANTHER" id="PTHR24064">
    <property type="entry name" value="SOLUTE CARRIER FAMILY 22 MEMBER"/>
    <property type="match status" value="1"/>
</dbReference>
<evidence type="ECO:0000256" key="3">
    <source>
        <dbReference type="ARBA" id="ARBA00022989"/>
    </source>
</evidence>
<evidence type="ECO:0000256" key="4">
    <source>
        <dbReference type="ARBA" id="ARBA00023136"/>
    </source>
</evidence>
<evidence type="ECO:0000256" key="1">
    <source>
        <dbReference type="ARBA" id="ARBA00004141"/>
    </source>
</evidence>
<evidence type="ECO:0000256" key="6">
    <source>
        <dbReference type="SAM" id="Phobius"/>
    </source>
</evidence>
<feature type="compositionally biased region" description="Polar residues" evidence="5">
    <location>
        <begin position="117"/>
        <end position="136"/>
    </location>
</feature>
<reference evidence="8 9" key="1">
    <citation type="journal article" date="2017" name="PLoS Biol.">
        <title>The sea cucumber genome provides insights into morphological evolution and visceral regeneration.</title>
        <authorList>
            <person name="Zhang X."/>
            <person name="Sun L."/>
            <person name="Yuan J."/>
            <person name="Sun Y."/>
            <person name="Gao Y."/>
            <person name="Zhang L."/>
            <person name="Li S."/>
            <person name="Dai H."/>
            <person name="Hamel J.F."/>
            <person name="Liu C."/>
            <person name="Yu Y."/>
            <person name="Liu S."/>
            <person name="Lin W."/>
            <person name="Guo K."/>
            <person name="Jin S."/>
            <person name="Xu P."/>
            <person name="Storey K.B."/>
            <person name="Huan P."/>
            <person name="Zhang T."/>
            <person name="Zhou Y."/>
            <person name="Zhang J."/>
            <person name="Lin C."/>
            <person name="Li X."/>
            <person name="Xing L."/>
            <person name="Huo D."/>
            <person name="Sun M."/>
            <person name="Wang L."/>
            <person name="Mercier A."/>
            <person name="Li F."/>
            <person name="Yang H."/>
            <person name="Xiang J."/>
        </authorList>
    </citation>
    <scope>NUCLEOTIDE SEQUENCE [LARGE SCALE GENOMIC DNA]</scope>
    <source>
        <strain evidence="8">Shaxun</strain>
        <tissue evidence="8">Muscle</tissue>
    </source>
</reference>
<organism evidence="8 9">
    <name type="scientific">Stichopus japonicus</name>
    <name type="common">Sea cucumber</name>
    <dbReference type="NCBI Taxonomy" id="307972"/>
    <lineage>
        <taxon>Eukaryota</taxon>
        <taxon>Metazoa</taxon>
        <taxon>Echinodermata</taxon>
        <taxon>Eleutherozoa</taxon>
        <taxon>Echinozoa</taxon>
        <taxon>Holothuroidea</taxon>
        <taxon>Aspidochirotacea</taxon>
        <taxon>Aspidochirotida</taxon>
        <taxon>Stichopodidae</taxon>
        <taxon>Apostichopus</taxon>
    </lineage>
</organism>
<feature type="non-terminal residue" evidence="8">
    <location>
        <position position="1"/>
    </location>
</feature>
<dbReference type="InterPro" id="IPR020846">
    <property type="entry name" value="MFS_dom"/>
</dbReference>
<dbReference type="Proteomes" id="UP000230750">
    <property type="component" value="Unassembled WGS sequence"/>
</dbReference>
<dbReference type="InterPro" id="IPR036259">
    <property type="entry name" value="MFS_trans_sf"/>
</dbReference>
<dbReference type="GO" id="GO:0022857">
    <property type="term" value="F:transmembrane transporter activity"/>
    <property type="evidence" value="ECO:0007669"/>
    <property type="project" value="InterPro"/>
</dbReference>
<evidence type="ECO:0000313" key="9">
    <source>
        <dbReference type="Proteomes" id="UP000230750"/>
    </source>
</evidence>
<dbReference type="STRING" id="307972.A0A2G8KAY5"/>
<keyword evidence="9" id="KW-1185">Reference proteome</keyword>
<proteinExistence type="predicted"/>
<feature type="transmembrane region" description="Helical" evidence="6">
    <location>
        <begin position="6"/>
        <end position="27"/>
    </location>
</feature>
<keyword evidence="3 6" id="KW-1133">Transmembrane helix</keyword>
<comment type="caution">
    <text evidence="8">The sequence shown here is derived from an EMBL/GenBank/DDBJ whole genome shotgun (WGS) entry which is preliminary data.</text>
</comment>
<feature type="domain" description="Major facilitator superfamily (MFS) profile" evidence="7">
    <location>
        <begin position="1"/>
        <end position="91"/>
    </location>
</feature>
<keyword evidence="4 6" id="KW-0472">Membrane</keyword>
<evidence type="ECO:0000313" key="8">
    <source>
        <dbReference type="EMBL" id="PIK45133.1"/>
    </source>
</evidence>
<dbReference type="OrthoDB" id="3936150at2759"/>
<dbReference type="Gene3D" id="1.20.1250.20">
    <property type="entry name" value="MFS general substrate transporter like domains"/>
    <property type="match status" value="1"/>
</dbReference>
<gene>
    <name evidence="8" type="ORF">BSL78_18022</name>
</gene>
<sequence length="149" mass="15833">TGVWKTTVAMIGKFCISASFAIIYIYAAEIFPTVARSAGIGLCSTSGRIGSILGPLILALGEVIEFLPLLIFGLSAIVGGLLVIFLPETRGAKLPETLADCSSGFKRGKEEDMKLSTEPTDQQPSYSESGTQTVNSLEGYRNEAFSENC</sequence>
<protein>
    <submittedName>
        <fullName evidence="8">Putative organic cation transporter protein</fullName>
    </submittedName>
</protein>
<evidence type="ECO:0000256" key="2">
    <source>
        <dbReference type="ARBA" id="ARBA00022692"/>
    </source>
</evidence>
<dbReference type="SUPFAM" id="SSF103473">
    <property type="entry name" value="MFS general substrate transporter"/>
    <property type="match status" value="1"/>
</dbReference>
<feature type="transmembrane region" description="Helical" evidence="6">
    <location>
        <begin position="66"/>
        <end position="86"/>
    </location>
</feature>
<dbReference type="AlphaFoldDB" id="A0A2G8KAY5"/>
<name>A0A2G8KAY5_STIJA</name>
<keyword evidence="2 6" id="KW-0812">Transmembrane</keyword>
<feature type="region of interest" description="Disordered" evidence="5">
    <location>
        <begin position="102"/>
        <end position="149"/>
    </location>
</feature>
<evidence type="ECO:0000256" key="5">
    <source>
        <dbReference type="SAM" id="MobiDB-lite"/>
    </source>
</evidence>
<comment type="subcellular location">
    <subcellularLocation>
        <location evidence="1">Membrane</location>
        <topology evidence="1">Multi-pass membrane protein</topology>
    </subcellularLocation>
</comment>
<evidence type="ECO:0000259" key="7">
    <source>
        <dbReference type="PROSITE" id="PS50850"/>
    </source>
</evidence>
<dbReference type="GO" id="GO:0016020">
    <property type="term" value="C:membrane"/>
    <property type="evidence" value="ECO:0007669"/>
    <property type="project" value="UniProtKB-SubCell"/>
</dbReference>
<dbReference type="PROSITE" id="PS50850">
    <property type="entry name" value="MFS"/>
    <property type="match status" value="1"/>
</dbReference>
<accession>A0A2G8KAY5</accession>